<feature type="region of interest" description="Disordered" evidence="1">
    <location>
        <begin position="1"/>
        <end position="43"/>
    </location>
</feature>
<dbReference type="EMBL" id="MSKK01000019">
    <property type="protein sequence ID" value="OLO47019.1"/>
    <property type="molecule type" value="Genomic_DNA"/>
</dbReference>
<proteinExistence type="predicted"/>
<dbReference type="EMBL" id="JAMZMH010000021">
    <property type="protein sequence ID" value="MDT0249896.1"/>
    <property type="molecule type" value="Genomic_DNA"/>
</dbReference>
<dbReference type="GeneID" id="64212800"/>
<comment type="caution">
    <text evidence="10">The sequence shown here is derived from an EMBL/GenBank/DDBJ whole genome shotgun (WGS) entry which is preliminary data.</text>
</comment>
<evidence type="ECO:0000313" key="16">
    <source>
        <dbReference type="Proteomes" id="UP000185963"/>
    </source>
</evidence>
<dbReference type="KEGG" id="aos:AXE84_11735"/>
<evidence type="ECO:0000313" key="7">
    <source>
        <dbReference type="EMBL" id="OLO47019.1"/>
    </source>
</evidence>
<evidence type="ECO:0000313" key="11">
    <source>
        <dbReference type="EMBL" id="OLO65336.1"/>
    </source>
</evidence>
<dbReference type="Proteomes" id="UP000185736">
    <property type="component" value="Unassembled WGS sequence"/>
</dbReference>
<evidence type="ECO:0000313" key="3">
    <source>
        <dbReference type="EMBL" id="MDT0249896.1"/>
    </source>
</evidence>
<dbReference type="EMBL" id="VICC01000006">
    <property type="protein sequence ID" value="TQD60639.1"/>
    <property type="molecule type" value="Genomic_DNA"/>
</dbReference>
<dbReference type="Pfam" id="PF13834">
    <property type="entry name" value="DUF4193"/>
    <property type="match status" value="1"/>
</dbReference>
<evidence type="ECO:0000313" key="20">
    <source>
        <dbReference type="Proteomes" id="UP000186855"/>
    </source>
</evidence>
<evidence type="ECO:0000313" key="19">
    <source>
        <dbReference type="Proteomes" id="UP000186769"/>
    </source>
</evidence>
<reference evidence="6 21" key="2">
    <citation type="submission" date="2016-12" db="EMBL/GenBank/DDBJ databases">
        <title>Genomic Comparison of strains in the 'Actinomyces naeslundii' Group.</title>
        <authorList>
            <person name="Mughal S.R."/>
            <person name="Do T."/>
            <person name="Gilbert S.C."/>
            <person name="Witherden E.A."/>
            <person name="Didelot X."/>
            <person name="Beighton D."/>
        </authorList>
    </citation>
    <scope>NUCLEOTIDE SEQUENCE [LARGE SCALE GENOMIC DNA]</scope>
    <source>
        <strain evidence="6 21">CCUG 33920</strain>
    </source>
</reference>
<evidence type="ECO:0000313" key="17">
    <source>
        <dbReference type="Proteomes" id="UP000186394"/>
    </source>
</evidence>
<dbReference type="Proteomes" id="UP000185772">
    <property type="component" value="Unassembled WGS sequence"/>
</dbReference>
<evidence type="ECO:0000313" key="12">
    <source>
        <dbReference type="EMBL" id="OLO74888.1"/>
    </source>
</evidence>
<organism evidence="10 20">
    <name type="scientific">Actinomyces oris</name>
    <dbReference type="NCBI Taxonomy" id="544580"/>
    <lineage>
        <taxon>Bacteria</taxon>
        <taxon>Bacillati</taxon>
        <taxon>Actinomycetota</taxon>
        <taxon>Actinomycetes</taxon>
        <taxon>Actinomycetales</taxon>
        <taxon>Actinomycetaceae</taxon>
        <taxon>Actinomyces</taxon>
    </lineage>
</organism>
<dbReference type="RefSeq" id="WP_004565030.1">
    <property type="nucleotide sequence ID" value="NZ_CAJZKH010000003.1"/>
</dbReference>
<dbReference type="EMBL" id="MSGO01000048">
    <property type="protein sequence ID" value="OLL13988.1"/>
    <property type="molecule type" value="Genomic_DNA"/>
</dbReference>
<evidence type="ECO:0000313" key="10">
    <source>
        <dbReference type="EMBL" id="OLO54705.1"/>
    </source>
</evidence>
<dbReference type="EMBL" id="MSKI01000034">
    <property type="protein sequence ID" value="OLO54705.1"/>
    <property type="molecule type" value="Genomic_DNA"/>
</dbReference>
<evidence type="ECO:0000313" key="18">
    <source>
        <dbReference type="Proteomes" id="UP000186471"/>
    </source>
</evidence>
<dbReference type="Proteomes" id="UP000317942">
    <property type="component" value="Unassembled WGS sequence"/>
</dbReference>
<dbReference type="EMBL" id="JAXBCZ010000001">
    <property type="protein sequence ID" value="MEA1304196.1"/>
    <property type="molecule type" value="Genomic_DNA"/>
</dbReference>
<reference evidence="2" key="4">
    <citation type="submission" date="2022-06" db="EMBL/GenBank/DDBJ databases">
        <title>Draft Genome Sequences of Three Actinomyces oris Strains, Isolated from Healthy Human Feces.</title>
        <authorList>
            <person name="Ye Y."/>
            <person name="Liu C."/>
            <person name="Zhao J."/>
            <person name="Xu J."/>
            <person name="Huang H."/>
            <person name="Wang B."/>
            <person name="Wei J."/>
            <person name="Jing X."/>
        </authorList>
    </citation>
    <scope>NUCLEOTIDE SEQUENCE</scope>
    <source>
        <strain evidence="3">CNGBCC1803368</strain>
        <strain evidence="2">CNGBCC1803727</strain>
    </source>
</reference>
<dbReference type="Proteomes" id="UP001230065">
    <property type="component" value="Unassembled WGS sequence"/>
</dbReference>
<dbReference type="OrthoDB" id="4732434at2"/>
<feature type="compositionally biased region" description="Basic and acidic residues" evidence="1">
    <location>
        <begin position="1"/>
        <end position="12"/>
    </location>
</feature>
<dbReference type="EMBL" id="MSKM01000052">
    <property type="protein sequence ID" value="OLO51499.1"/>
    <property type="molecule type" value="Genomic_DNA"/>
</dbReference>
<evidence type="ECO:0000313" key="21">
    <source>
        <dbReference type="Proteomes" id="UP000186857"/>
    </source>
</evidence>
<evidence type="ECO:0000313" key="9">
    <source>
        <dbReference type="EMBL" id="OLO51499.1"/>
    </source>
</evidence>
<evidence type="ECO:0000313" key="4">
    <source>
        <dbReference type="EMBL" id="MEA1304196.1"/>
    </source>
</evidence>
<evidence type="ECO:0000313" key="8">
    <source>
        <dbReference type="EMBL" id="OLO47294.1"/>
    </source>
</evidence>
<evidence type="ECO:0000313" key="14">
    <source>
        <dbReference type="Proteomes" id="UP000185736"/>
    </source>
</evidence>
<keyword evidence="23" id="KW-1185">Reference proteome</keyword>
<dbReference type="Proteomes" id="UP001289581">
    <property type="component" value="Unassembled WGS sequence"/>
</dbReference>
<reference evidence="14 15" key="1">
    <citation type="submission" date="2016-12" db="EMBL/GenBank/DDBJ databases">
        <title>Genomic comparison of strains in the 'Actinomyces naeslundii' group.</title>
        <authorList>
            <person name="Mughal S.R."/>
            <person name="Do T."/>
            <person name="Gilbert S.C."/>
            <person name="Witherden E.A."/>
            <person name="Didelot X."/>
            <person name="Beighton D."/>
        </authorList>
    </citation>
    <scope>NUCLEOTIDE SEQUENCE [LARGE SCALE GENOMIC DNA]</scope>
    <source>
        <strain evidence="12 19">G53E</strain>
        <strain evidence="9 15">MMRCO6-1</strain>
        <strain evidence="8 17">P6N</strain>
        <strain evidence="7 18">R21091</strain>
        <strain evidence="10 20">S24V</strain>
        <strain evidence="5 14">S64C</strain>
        <strain evidence="11 16">WE8B-23</strain>
    </source>
</reference>
<dbReference type="EMBL" id="MSKS01000068">
    <property type="protein sequence ID" value="OLO65336.1"/>
    <property type="molecule type" value="Genomic_DNA"/>
</dbReference>
<reference evidence="4 23" key="5">
    <citation type="submission" date="2023-06" db="EMBL/GenBank/DDBJ databases">
        <title>Actinomyces orist ORNL 0101 HMT-893 genome.</title>
        <authorList>
            <person name="Johnston C.D."/>
            <person name="Chen T."/>
            <person name="Dewhirst F.E."/>
        </authorList>
    </citation>
    <scope>NUCLEOTIDE SEQUENCE [LARGE SCALE GENOMIC DNA]</scope>
    <source>
        <strain evidence="4 23">ORNL 0101</strain>
    </source>
</reference>
<accession>A0A0X8K3R3</accession>
<dbReference type="AlphaFoldDB" id="A0A0X8K3R3"/>
<dbReference type="EMBL" id="MSKL01000032">
    <property type="protein sequence ID" value="OLO47294.1"/>
    <property type="molecule type" value="Genomic_DNA"/>
</dbReference>
<protein>
    <submittedName>
        <fullName evidence="2">DUF4193 domain-containing protein</fullName>
    </submittedName>
    <submittedName>
        <fullName evidence="10">dUTPase</fullName>
    </submittedName>
</protein>
<evidence type="ECO:0000313" key="13">
    <source>
        <dbReference type="EMBL" id="TQD60639.1"/>
    </source>
</evidence>
<dbReference type="STRING" id="544580.AXE84_11735"/>
<dbReference type="EMBL" id="JAMZMF010000025">
    <property type="protein sequence ID" value="MDR0178852.1"/>
    <property type="molecule type" value="Genomic_DNA"/>
</dbReference>
<sequence>MATDYDAPRKNDDEPEADSIEELTSRQKDQSSAAIEEDENEAAEGFELPGADLSREELSVHVVPQLEDEFTCSECFLVHHRSQLAFVDEATGLPVCADCAG</sequence>
<gene>
    <name evidence="12" type="ORF">BKH15_10955</name>
    <name evidence="11" type="ORF">BKH20_13305</name>
    <name evidence="9" type="ORF">BKH27_12190</name>
    <name evidence="8" type="ORF">BKH28_12320</name>
    <name evidence="6" type="ORF">BKH29_11490</name>
    <name evidence="10" type="ORF">BKH30_03520</name>
    <name evidence="7" type="ORF">BKH31_05535</name>
    <name evidence="5" type="ORF">BKH32_10960</name>
    <name evidence="13" type="ORF">FK267_09510</name>
    <name evidence="4" type="ORF">QU665_03735</name>
    <name evidence="2" type="ORF">RF687_12950</name>
    <name evidence="3" type="ORF">RMW62_12500</name>
</gene>
<evidence type="ECO:0000313" key="23">
    <source>
        <dbReference type="Proteomes" id="UP001289581"/>
    </source>
</evidence>
<dbReference type="Proteomes" id="UP000186855">
    <property type="component" value="Unassembled WGS sequence"/>
</dbReference>
<evidence type="ECO:0000313" key="22">
    <source>
        <dbReference type="Proteomes" id="UP000317942"/>
    </source>
</evidence>
<name>A0A0X8K3R3_9ACTO</name>
<dbReference type="Proteomes" id="UP001180729">
    <property type="component" value="Unassembled WGS sequence"/>
</dbReference>
<evidence type="ECO:0000313" key="2">
    <source>
        <dbReference type="EMBL" id="MDR0178852.1"/>
    </source>
</evidence>
<dbReference type="Proteomes" id="UP000185963">
    <property type="component" value="Unassembled WGS sequence"/>
</dbReference>
<dbReference type="Proteomes" id="UP000186769">
    <property type="component" value="Unassembled WGS sequence"/>
</dbReference>
<dbReference type="Proteomes" id="UP000186471">
    <property type="component" value="Unassembled WGS sequence"/>
</dbReference>
<dbReference type="EMBL" id="MSKW01000024">
    <property type="protein sequence ID" value="OLO74888.1"/>
    <property type="molecule type" value="Genomic_DNA"/>
</dbReference>
<evidence type="ECO:0000313" key="15">
    <source>
        <dbReference type="Proteomes" id="UP000185772"/>
    </source>
</evidence>
<reference evidence="13 22" key="3">
    <citation type="submission" date="2019-06" db="EMBL/GenBank/DDBJ databases">
        <title>Draft genome sequence of Actinomyces oris CCUG 34288T.</title>
        <authorList>
            <person name="Salva-Serra F."/>
            <person name="Cardew S."/>
            <person name="Moore E."/>
        </authorList>
    </citation>
    <scope>NUCLEOTIDE SEQUENCE [LARGE SCALE GENOMIC DNA]</scope>
    <source>
        <strain evidence="13 22">CCUG 34288</strain>
    </source>
</reference>
<dbReference type="EMBL" id="MSKJ01000030">
    <property type="protein sequence ID" value="OLO43202.1"/>
    <property type="molecule type" value="Genomic_DNA"/>
</dbReference>
<evidence type="ECO:0000313" key="5">
    <source>
        <dbReference type="EMBL" id="OLL13988.1"/>
    </source>
</evidence>
<evidence type="ECO:0000256" key="1">
    <source>
        <dbReference type="SAM" id="MobiDB-lite"/>
    </source>
</evidence>
<dbReference type="Proteomes" id="UP000186394">
    <property type="component" value="Unassembled WGS sequence"/>
</dbReference>
<dbReference type="Proteomes" id="UP000186857">
    <property type="component" value="Unassembled WGS sequence"/>
</dbReference>
<evidence type="ECO:0000313" key="6">
    <source>
        <dbReference type="EMBL" id="OLO43202.1"/>
    </source>
</evidence>
<dbReference type="InterPro" id="IPR025242">
    <property type="entry name" value="DUF4193"/>
</dbReference>